<dbReference type="KEGG" id="ngo:NGO_03835"/>
<dbReference type="AlphaFoldDB" id="A0A0H4J5H3"/>
<proteinExistence type="predicted"/>
<accession>A0A0H4J5H3</accession>
<reference evidence="2" key="1">
    <citation type="submission" date="2003-03" db="EMBL/GenBank/DDBJ databases">
        <title>The complete genome sequence of Neisseria gonorrhoeae.</title>
        <authorList>
            <person name="Lewis L.A."/>
            <person name="Gillaspy A.F."/>
            <person name="McLaughlin R.E."/>
            <person name="Gipson M."/>
            <person name="Ducey T.F."/>
            <person name="Ownbey T."/>
            <person name="Hartman K."/>
            <person name="Nydick C."/>
            <person name="Carson M.B."/>
            <person name="Vaughn J."/>
            <person name="Thomson C."/>
            <person name="Song L."/>
            <person name="Lin S."/>
            <person name="Yuan X."/>
            <person name="Najar F."/>
            <person name="Zhan M."/>
            <person name="Ren Q."/>
            <person name="Zhu H."/>
            <person name="Qi S."/>
            <person name="Kenton S.M."/>
            <person name="Lai H."/>
            <person name="White J.D."/>
            <person name="Clifton S."/>
            <person name="Roe B.A."/>
            <person name="Dyer D.W."/>
        </authorList>
    </citation>
    <scope>NUCLEOTIDE SEQUENCE [LARGE SCALE GENOMIC DNA]</scope>
    <source>
        <strain evidence="2">ATCC 700825 / FA 1090</strain>
    </source>
</reference>
<name>A0A0H4J5H3_NEIG1</name>
<dbReference type="GO" id="GO:0019062">
    <property type="term" value="P:virion attachment to host cell"/>
    <property type="evidence" value="ECO:0007669"/>
    <property type="project" value="InterPro"/>
</dbReference>
<gene>
    <name evidence="1" type="ORF">NGO_03835</name>
</gene>
<sequence length="189" mass="19323">MANATEQNQFDQAVRLIEPGDSVVVGPGAPVNQPLQALANRTLLLKNQTEALQTASDTKAAASTAVNAGDGLTGGGSLAQSRTIALGAPGQITATSQNTVPKNGHTHAIDTARTDRAGIVRLDNAISEAEDTAATPKAVKTALDQARAAAATADLKVSLSDNQTVTGQKTFTAETQFQSGIRLSANPTH</sequence>
<evidence type="ECO:0000313" key="2">
    <source>
        <dbReference type="Proteomes" id="UP000000535"/>
    </source>
</evidence>
<dbReference type="STRING" id="242231.NGO_03835"/>
<protein>
    <submittedName>
        <fullName evidence="1">Tail fiber protein</fullName>
    </submittedName>
</protein>
<dbReference type="Proteomes" id="UP000000535">
    <property type="component" value="Chromosome"/>
</dbReference>
<dbReference type="InterPro" id="IPR005068">
    <property type="entry name" value="Phage_lambda_Stf-r2"/>
</dbReference>
<dbReference type="GO" id="GO:0046718">
    <property type="term" value="P:symbiont entry into host cell"/>
    <property type="evidence" value="ECO:0007669"/>
    <property type="project" value="InterPro"/>
</dbReference>
<dbReference type="Gene3D" id="6.10.140.2190">
    <property type="match status" value="1"/>
</dbReference>
<organism evidence="1 2">
    <name type="scientific">Neisseria gonorrhoeae (strain ATCC 700825 / FA 1090)</name>
    <dbReference type="NCBI Taxonomy" id="242231"/>
    <lineage>
        <taxon>Bacteria</taxon>
        <taxon>Pseudomonadati</taxon>
        <taxon>Pseudomonadota</taxon>
        <taxon>Betaproteobacteria</taxon>
        <taxon>Neisseriales</taxon>
        <taxon>Neisseriaceae</taxon>
        <taxon>Neisseria</taxon>
    </lineage>
</organism>
<evidence type="ECO:0000313" key="1">
    <source>
        <dbReference type="EMBL" id="AKO63647.1"/>
    </source>
</evidence>
<dbReference type="EMBL" id="AE004969">
    <property type="protein sequence ID" value="AKO63647.1"/>
    <property type="molecule type" value="Genomic_DNA"/>
</dbReference>
<keyword evidence="2" id="KW-1185">Reference proteome</keyword>
<dbReference type="Pfam" id="PF03406">
    <property type="entry name" value="Phage_fiber_2"/>
    <property type="match status" value="1"/>
</dbReference>